<dbReference type="GO" id="GO:0007059">
    <property type="term" value="P:chromosome segregation"/>
    <property type="evidence" value="ECO:0007669"/>
    <property type="project" value="UniProtKB-KW"/>
</dbReference>
<proteinExistence type="inferred from homology"/>
<dbReference type="PANTHER" id="PTHR12377:SF0">
    <property type="entry name" value="CYTOSOLIC IRON-SULFUR ASSEMBLY COMPONENT 2B"/>
    <property type="match status" value="1"/>
</dbReference>
<feature type="compositionally biased region" description="Low complexity" evidence="3">
    <location>
        <begin position="18"/>
        <end position="28"/>
    </location>
</feature>
<sequence length="208" mass="22662">MATNGEFVADNPNPTVYSSSASGATPSSKDLTSLSLATFLNLLNEASSGQGSADDGHRATTVGSVSGDSSTAPYDDFDDEEVFELLRHLNDPEHPHTLEQLRVVQMDHIKVDNDEQHISVQFTPTIPHCSQAMLIGLMLRVKLLRCVPDRFKVDVSIFPGSHNTEDAINKQLNDKERVAAALENPALLSVINKGTAHTDQWESVLAHF</sequence>
<dbReference type="OrthoDB" id="2746at2759"/>
<reference evidence="5 6" key="1">
    <citation type="submission" date="2014-11" db="EMBL/GenBank/DDBJ databases">
        <authorList>
            <person name="Zhu J."/>
            <person name="Qi W."/>
            <person name="Song R."/>
        </authorList>
    </citation>
    <scope>NUCLEOTIDE SEQUENCE [LARGE SCALE GENOMIC DNA]</scope>
</reference>
<dbReference type="SUPFAM" id="SSF117916">
    <property type="entry name" value="Fe-S cluster assembly (FSCA) domain-like"/>
    <property type="match status" value="1"/>
</dbReference>
<dbReference type="GO" id="GO:0140535">
    <property type="term" value="C:intracellular protein-containing complex"/>
    <property type="evidence" value="ECO:0007669"/>
    <property type="project" value="UniProtKB-ARBA"/>
</dbReference>
<dbReference type="Proteomes" id="UP000041254">
    <property type="component" value="Unassembled WGS sequence"/>
</dbReference>
<dbReference type="InParanoid" id="A0A0G4FYA8"/>
<name>A0A0G4FYA8_VITBC</name>
<dbReference type="PhylomeDB" id="A0A0G4FYA8"/>
<dbReference type="VEuPathDB" id="CryptoDB:Vbra_21819"/>
<dbReference type="PANTHER" id="PTHR12377">
    <property type="entry name" value="CYTOSOLIC IRON-SULFUR ASSEMBLY COMPONENT 2B-RELATED"/>
    <property type="match status" value="1"/>
</dbReference>
<dbReference type="STRING" id="1169540.A0A0G4FYA8"/>
<feature type="region of interest" description="Disordered" evidence="3">
    <location>
        <begin position="1"/>
        <end position="28"/>
    </location>
</feature>
<dbReference type="GO" id="GO:1990229">
    <property type="term" value="C:iron-sulfur cluster assembly complex"/>
    <property type="evidence" value="ECO:0007669"/>
    <property type="project" value="UniProtKB-ARBA"/>
</dbReference>
<evidence type="ECO:0000259" key="4">
    <source>
        <dbReference type="Pfam" id="PF01883"/>
    </source>
</evidence>
<keyword evidence="2" id="KW-0159">Chromosome partition</keyword>
<evidence type="ECO:0000256" key="2">
    <source>
        <dbReference type="ARBA" id="ARBA00022829"/>
    </source>
</evidence>
<dbReference type="InterPro" id="IPR002744">
    <property type="entry name" value="MIP18-like"/>
</dbReference>
<feature type="compositionally biased region" description="Low complexity" evidence="3">
    <location>
        <begin position="60"/>
        <end position="71"/>
    </location>
</feature>
<evidence type="ECO:0000256" key="1">
    <source>
        <dbReference type="ARBA" id="ARBA00010381"/>
    </source>
</evidence>
<protein>
    <recommendedName>
        <fullName evidence="4">MIP18 family-like domain-containing protein</fullName>
    </recommendedName>
</protein>
<dbReference type="InterPro" id="IPR039796">
    <property type="entry name" value="MIP18"/>
</dbReference>
<evidence type="ECO:0000313" key="5">
    <source>
        <dbReference type="EMBL" id="CEM20340.1"/>
    </source>
</evidence>
<organism evidence="5 6">
    <name type="scientific">Vitrella brassicaformis (strain CCMP3155)</name>
    <dbReference type="NCBI Taxonomy" id="1169540"/>
    <lineage>
        <taxon>Eukaryota</taxon>
        <taxon>Sar</taxon>
        <taxon>Alveolata</taxon>
        <taxon>Colpodellida</taxon>
        <taxon>Vitrellaceae</taxon>
        <taxon>Vitrella</taxon>
    </lineage>
</organism>
<accession>A0A0G4FYA8</accession>
<dbReference type="FunFam" id="3.30.300.130:FF:000005">
    <property type="entry name" value="Mitotic spindle-associated mmxd complex subunit"/>
    <property type="match status" value="1"/>
</dbReference>
<dbReference type="InterPro" id="IPR034904">
    <property type="entry name" value="FSCA_dom_sf"/>
</dbReference>
<dbReference type="FunCoup" id="A0A0G4FYA8">
    <property type="interactions" value="210"/>
</dbReference>
<dbReference type="GO" id="GO:0051604">
    <property type="term" value="P:protein maturation"/>
    <property type="evidence" value="ECO:0007669"/>
    <property type="project" value="InterPro"/>
</dbReference>
<dbReference type="EMBL" id="CDMY01000525">
    <property type="protein sequence ID" value="CEM20340.1"/>
    <property type="molecule type" value="Genomic_DNA"/>
</dbReference>
<keyword evidence="6" id="KW-1185">Reference proteome</keyword>
<comment type="similarity">
    <text evidence="1">Belongs to the MIP18 family.</text>
</comment>
<gene>
    <name evidence="5" type="ORF">Vbra_21819</name>
</gene>
<feature type="domain" description="MIP18 family-like" evidence="4">
    <location>
        <begin position="80"/>
        <end position="156"/>
    </location>
</feature>
<evidence type="ECO:0000256" key="3">
    <source>
        <dbReference type="SAM" id="MobiDB-lite"/>
    </source>
</evidence>
<dbReference type="AlphaFoldDB" id="A0A0G4FYA8"/>
<dbReference type="Pfam" id="PF01883">
    <property type="entry name" value="FeS_assembly_P"/>
    <property type="match status" value="1"/>
</dbReference>
<dbReference type="Gene3D" id="3.30.300.130">
    <property type="entry name" value="Fe-S cluster assembly (FSCA)"/>
    <property type="match status" value="1"/>
</dbReference>
<dbReference type="Gene3D" id="6.10.250.1280">
    <property type="match status" value="1"/>
</dbReference>
<feature type="region of interest" description="Disordered" evidence="3">
    <location>
        <begin position="47"/>
        <end position="73"/>
    </location>
</feature>
<evidence type="ECO:0000313" key="6">
    <source>
        <dbReference type="Proteomes" id="UP000041254"/>
    </source>
</evidence>